<comment type="caution">
    <text evidence="1">The sequence shown here is derived from an EMBL/GenBank/DDBJ whole genome shotgun (WGS) entry which is preliminary data.</text>
</comment>
<dbReference type="OrthoDB" id="134981at2"/>
<dbReference type="Pfam" id="PF20129">
    <property type="entry name" value="DUF6519"/>
    <property type="match status" value="1"/>
</dbReference>
<proteinExistence type="predicted"/>
<dbReference type="RefSeq" id="WP_135340460.1">
    <property type="nucleotide sequence ID" value="NZ_JBHLTX010000013.1"/>
</dbReference>
<dbReference type="InterPro" id="IPR045392">
    <property type="entry name" value="DUF6519"/>
</dbReference>
<organism evidence="1 2">
    <name type="scientific">Streptomyces palmae</name>
    <dbReference type="NCBI Taxonomy" id="1701085"/>
    <lineage>
        <taxon>Bacteria</taxon>
        <taxon>Bacillati</taxon>
        <taxon>Actinomycetota</taxon>
        <taxon>Actinomycetes</taxon>
        <taxon>Kitasatosporales</taxon>
        <taxon>Streptomycetaceae</taxon>
        <taxon>Streptomyces</taxon>
    </lineage>
</organism>
<keyword evidence="2" id="KW-1185">Reference proteome</keyword>
<dbReference type="SUPFAM" id="SSF50965">
    <property type="entry name" value="Galactose oxidase, central domain"/>
    <property type="match status" value="1"/>
</dbReference>
<accession>A0A4Z0GYT5</accession>
<protein>
    <submittedName>
        <fullName evidence="1">Uncharacterized protein</fullName>
    </submittedName>
</protein>
<reference evidence="1 2" key="1">
    <citation type="submission" date="2019-03" db="EMBL/GenBank/DDBJ databases">
        <authorList>
            <person name="Gonzalez-Pimentel J.L."/>
        </authorList>
    </citation>
    <scope>NUCLEOTIDE SEQUENCE [LARGE SCALE GENOMIC DNA]</scope>
    <source>
        <strain evidence="1 2">JCM 31289</strain>
    </source>
</reference>
<dbReference type="EMBL" id="SRID01000199">
    <property type="protein sequence ID" value="TGB03155.1"/>
    <property type="molecule type" value="Genomic_DNA"/>
</dbReference>
<name>A0A4Z0GYT5_9ACTN</name>
<dbReference type="AlphaFoldDB" id="A0A4Z0GYT5"/>
<sequence>MAVISQSTFDPLRRFVRVRLQQGVPIVDADVNEREDIQKFELRAFLKWFVGDGVPEGNDGFRIVGTGLANDFEIRSGVTGSVDPLAMIGRYLVDGLDVMIEKTVTYTQQELHESHGASAADKAAAWNVPLIRKMESIPASEHTILVHLDVWERLVTPSEDPDLIFAGLGTESCARWKREWVVRTRAGTELPKTGDEDFRPQHAYTPLALIARRDGDARVLPGDVTDLRQQRLLVPPANLIEDVLGTEPADYRRGQGRPPISLRAAINALLRGELPSTPDAPVAASTGNQVMGRAFAFDQSGGLVASWYGGETGGVEQVAAARIDLSTVKEGFGAPSLVTSGGPHGEPHLVALPGEDLLFVYRSGSSASADVMLKQAPLAGLGAAVETPVSAVAGTNETLPFVAVTGDVATIFFHSSATNRWQYRRWRHTDKTWADTAGAVELSNQTATGRQFHAAVGQDGGIWAAFTVQGGMQALRLDPKSGTVDHQETFANQRTDPSVLCTREQDTWVFSVDPVGVKAIRFHGTDWEQENLVVSPNSEISSLGHPSAVEDQDGSIWLVWNDASGHATDLFVMQRDPVSGEWDVLHPRRLTTSPKDDLAPFALIAPDNTIWIFWSSNRTGAQNVYYKRLITAV</sequence>
<dbReference type="InterPro" id="IPR011043">
    <property type="entry name" value="Gal_Oxase/kelch_b-propeller"/>
</dbReference>
<evidence type="ECO:0000313" key="1">
    <source>
        <dbReference type="EMBL" id="TGB03155.1"/>
    </source>
</evidence>
<evidence type="ECO:0000313" key="2">
    <source>
        <dbReference type="Proteomes" id="UP000297948"/>
    </source>
</evidence>
<dbReference type="Proteomes" id="UP000297948">
    <property type="component" value="Unassembled WGS sequence"/>
</dbReference>
<gene>
    <name evidence="1" type="ORF">E4099_19975</name>
</gene>